<evidence type="ECO:0000313" key="1">
    <source>
        <dbReference type="EnsemblPlants" id="OBART04G13410.1"/>
    </source>
</evidence>
<proteinExistence type="predicted"/>
<evidence type="ECO:0000313" key="2">
    <source>
        <dbReference type="Proteomes" id="UP000026960"/>
    </source>
</evidence>
<dbReference type="Gramene" id="OBART04G13410.1">
    <property type="protein sequence ID" value="OBART04G13410.1"/>
    <property type="gene ID" value="OBART04G13410"/>
</dbReference>
<sequence>MVWSSFPFDDVAFALVLVADDVLVDVDLVGDVEHLEHLPRRPGHHVLLRVHVEAVAVVEEEEAVAVAVEEEVEVAAVVEAGSVAAAAAAAGRRAKTIRIRNCL</sequence>
<dbReference type="HOGENOM" id="CLU_2267872_0_0_1"/>
<keyword evidence="2" id="KW-1185">Reference proteome</keyword>
<accession>A0A0D3FW47</accession>
<dbReference type="PaxDb" id="65489-OBART04G13410.1"/>
<name>A0A0D3FW47_9ORYZ</name>
<dbReference type="EnsemblPlants" id="OBART04G13410.1">
    <property type="protein sequence ID" value="OBART04G13410.1"/>
    <property type="gene ID" value="OBART04G13410"/>
</dbReference>
<dbReference type="AlphaFoldDB" id="A0A0D3FW47"/>
<organism evidence="1">
    <name type="scientific">Oryza barthii</name>
    <dbReference type="NCBI Taxonomy" id="65489"/>
    <lineage>
        <taxon>Eukaryota</taxon>
        <taxon>Viridiplantae</taxon>
        <taxon>Streptophyta</taxon>
        <taxon>Embryophyta</taxon>
        <taxon>Tracheophyta</taxon>
        <taxon>Spermatophyta</taxon>
        <taxon>Magnoliopsida</taxon>
        <taxon>Liliopsida</taxon>
        <taxon>Poales</taxon>
        <taxon>Poaceae</taxon>
        <taxon>BOP clade</taxon>
        <taxon>Oryzoideae</taxon>
        <taxon>Oryzeae</taxon>
        <taxon>Oryzinae</taxon>
        <taxon>Oryza</taxon>
    </lineage>
</organism>
<protein>
    <submittedName>
        <fullName evidence="1">Uncharacterized protein</fullName>
    </submittedName>
</protein>
<reference evidence="1" key="2">
    <citation type="submission" date="2015-03" db="UniProtKB">
        <authorList>
            <consortium name="EnsemblPlants"/>
        </authorList>
    </citation>
    <scope>IDENTIFICATION</scope>
</reference>
<dbReference type="Proteomes" id="UP000026960">
    <property type="component" value="Chromosome 4"/>
</dbReference>
<reference evidence="1" key="1">
    <citation type="journal article" date="2009" name="Rice">
        <title>De Novo Next Generation Sequencing of Plant Genomes.</title>
        <authorList>
            <person name="Rounsley S."/>
            <person name="Marri P.R."/>
            <person name="Yu Y."/>
            <person name="He R."/>
            <person name="Sisneros N."/>
            <person name="Goicoechea J.L."/>
            <person name="Lee S.J."/>
            <person name="Angelova A."/>
            <person name="Kudrna D."/>
            <person name="Luo M."/>
            <person name="Affourtit J."/>
            <person name="Desany B."/>
            <person name="Knight J."/>
            <person name="Niazi F."/>
            <person name="Egholm M."/>
            <person name="Wing R.A."/>
        </authorList>
    </citation>
    <scope>NUCLEOTIDE SEQUENCE [LARGE SCALE GENOMIC DNA]</scope>
    <source>
        <strain evidence="1">cv. IRGC 105608</strain>
    </source>
</reference>